<evidence type="ECO:0000256" key="1">
    <source>
        <dbReference type="ARBA" id="ARBA00004123"/>
    </source>
</evidence>
<evidence type="ECO:0000259" key="6">
    <source>
        <dbReference type="PROSITE" id="PS50811"/>
    </source>
</evidence>
<reference evidence="7" key="1">
    <citation type="submission" date="2018-11" db="EMBL/GenBank/DDBJ databases">
        <authorList>
            <person name="Grassa J C."/>
        </authorList>
    </citation>
    <scope>NUCLEOTIDE SEQUENCE [LARGE SCALE GENOMIC DNA]</scope>
</reference>
<dbReference type="PANTHER" id="PTHR31221">
    <property type="entry name" value="WRKY TRANSCRIPTION FACTOR PROTEIN 1-RELATED"/>
    <property type="match status" value="1"/>
</dbReference>
<dbReference type="Gramene" id="evm.model.06.510">
    <property type="protein sequence ID" value="cds.evm.model.06.510"/>
    <property type="gene ID" value="evm.TU.06.510"/>
</dbReference>
<dbReference type="OrthoDB" id="1745344at2759"/>
<dbReference type="GO" id="GO:0005634">
    <property type="term" value="C:nucleus"/>
    <property type="evidence" value="ECO:0007669"/>
    <property type="project" value="UniProtKB-SubCell"/>
</dbReference>
<dbReference type="EMBL" id="UZAU01000566">
    <property type="status" value="NOT_ANNOTATED_CDS"/>
    <property type="molecule type" value="Genomic_DNA"/>
</dbReference>
<dbReference type="Pfam" id="PF03106">
    <property type="entry name" value="WRKY"/>
    <property type="match status" value="1"/>
</dbReference>
<comment type="subcellular location">
    <subcellularLocation>
        <location evidence="1">Nucleus</location>
    </subcellularLocation>
</comment>
<keyword evidence="4" id="KW-0804">Transcription</keyword>
<keyword evidence="3" id="KW-0238">DNA-binding</keyword>
<sequence>MAEKFRLVSFPEGLQVKLNSFNFLSWQKEILIHVLHFNLDDYLFGSRTIPKKFLNDEDEVGGKINQEFLKWKQQDDELQRWMLSSMPDEVRAKLEGKESCKAIWDAPKVLYKSATKNYLAFEDSTQIFFRIETDEKIPRDAYQWYKSGEYATKNNPNLKYFYNCKNGRCLVKKYVQKALDDPKTVNIHLKGQHNHDRPALRNVNGHSLIQEAKDYINVNFRNLIFSLEIIGFSTSIMENLLLHLLQ</sequence>
<keyword evidence="5" id="KW-0539">Nucleus</keyword>
<dbReference type="AlphaFoldDB" id="A0A803PYN4"/>
<proteinExistence type="predicted"/>
<dbReference type="InterPro" id="IPR003657">
    <property type="entry name" value="WRKY_dom"/>
</dbReference>
<evidence type="ECO:0000256" key="3">
    <source>
        <dbReference type="ARBA" id="ARBA00023125"/>
    </source>
</evidence>
<keyword evidence="8" id="KW-1185">Reference proteome</keyword>
<protein>
    <recommendedName>
        <fullName evidence="6">WRKY domain-containing protein</fullName>
    </recommendedName>
</protein>
<keyword evidence="2" id="KW-0805">Transcription regulation</keyword>
<evidence type="ECO:0000256" key="2">
    <source>
        <dbReference type="ARBA" id="ARBA00023015"/>
    </source>
</evidence>
<dbReference type="Gene3D" id="2.20.25.80">
    <property type="entry name" value="WRKY domain"/>
    <property type="match status" value="1"/>
</dbReference>
<name>A0A803PYN4_CANSA</name>
<organism evidence="7 8">
    <name type="scientific">Cannabis sativa</name>
    <name type="common">Hemp</name>
    <name type="synonym">Marijuana</name>
    <dbReference type="NCBI Taxonomy" id="3483"/>
    <lineage>
        <taxon>Eukaryota</taxon>
        <taxon>Viridiplantae</taxon>
        <taxon>Streptophyta</taxon>
        <taxon>Embryophyta</taxon>
        <taxon>Tracheophyta</taxon>
        <taxon>Spermatophyta</taxon>
        <taxon>Magnoliopsida</taxon>
        <taxon>eudicotyledons</taxon>
        <taxon>Gunneridae</taxon>
        <taxon>Pentapetalae</taxon>
        <taxon>rosids</taxon>
        <taxon>fabids</taxon>
        <taxon>Rosales</taxon>
        <taxon>Cannabaceae</taxon>
        <taxon>Cannabis</taxon>
    </lineage>
</organism>
<feature type="domain" description="WRKY" evidence="6">
    <location>
        <begin position="133"/>
        <end position="198"/>
    </location>
</feature>
<evidence type="ECO:0000256" key="5">
    <source>
        <dbReference type="ARBA" id="ARBA00023242"/>
    </source>
</evidence>
<evidence type="ECO:0000313" key="7">
    <source>
        <dbReference type="EnsemblPlants" id="cds.evm.model.06.510"/>
    </source>
</evidence>
<dbReference type="SUPFAM" id="SSF118290">
    <property type="entry name" value="WRKY DNA-binding domain"/>
    <property type="match status" value="1"/>
</dbReference>
<dbReference type="SMART" id="SM00774">
    <property type="entry name" value="WRKY"/>
    <property type="match status" value="1"/>
</dbReference>
<dbReference type="InterPro" id="IPR036576">
    <property type="entry name" value="WRKY_dom_sf"/>
</dbReference>
<evidence type="ECO:0000313" key="8">
    <source>
        <dbReference type="Proteomes" id="UP000596661"/>
    </source>
</evidence>
<dbReference type="PANTHER" id="PTHR31221:SF193">
    <property type="entry name" value="WRKY TRANSCRIPTION FACTOR PROTEIN 1-RELATED"/>
    <property type="match status" value="1"/>
</dbReference>
<dbReference type="Proteomes" id="UP000596661">
    <property type="component" value="Chromosome 6"/>
</dbReference>
<dbReference type="EnsemblPlants" id="evm.model.06.510">
    <property type="protein sequence ID" value="cds.evm.model.06.510"/>
    <property type="gene ID" value="evm.TU.06.510"/>
</dbReference>
<dbReference type="GO" id="GO:0043565">
    <property type="term" value="F:sequence-specific DNA binding"/>
    <property type="evidence" value="ECO:0007669"/>
    <property type="project" value="InterPro"/>
</dbReference>
<reference evidence="7" key="2">
    <citation type="submission" date="2021-03" db="UniProtKB">
        <authorList>
            <consortium name="EnsemblPlants"/>
        </authorList>
    </citation>
    <scope>IDENTIFICATION</scope>
</reference>
<dbReference type="GO" id="GO:0003700">
    <property type="term" value="F:DNA-binding transcription factor activity"/>
    <property type="evidence" value="ECO:0007669"/>
    <property type="project" value="InterPro"/>
</dbReference>
<dbReference type="PROSITE" id="PS50811">
    <property type="entry name" value="WRKY"/>
    <property type="match status" value="1"/>
</dbReference>
<dbReference type="InterPro" id="IPR044810">
    <property type="entry name" value="WRKY_plant"/>
</dbReference>
<accession>A0A803PYN4</accession>
<evidence type="ECO:0000256" key="4">
    <source>
        <dbReference type="ARBA" id="ARBA00023163"/>
    </source>
</evidence>